<dbReference type="PROSITE" id="PS01079">
    <property type="entry name" value="MOCF_BIOSYNTHESIS_2"/>
    <property type="match status" value="1"/>
</dbReference>
<dbReference type="EMBL" id="BBLT01000001">
    <property type="protein sequence ID" value="GAL82928.1"/>
    <property type="molecule type" value="Genomic_DNA"/>
</dbReference>
<organism evidence="8 9">
    <name type="scientific">Sporocytophaga myxococcoides</name>
    <dbReference type="NCBI Taxonomy" id="153721"/>
    <lineage>
        <taxon>Bacteria</taxon>
        <taxon>Pseudomonadati</taxon>
        <taxon>Bacteroidota</taxon>
        <taxon>Cytophagia</taxon>
        <taxon>Cytophagales</taxon>
        <taxon>Cytophagaceae</taxon>
        <taxon>Sporocytophaga</taxon>
    </lineage>
</organism>
<protein>
    <recommendedName>
        <fullName evidence="6">Molybdopterin molybdenumtransferase</fullName>
        <ecNumber evidence="6">2.10.1.1</ecNumber>
    </recommendedName>
</protein>
<dbReference type="InterPro" id="IPR001453">
    <property type="entry name" value="MoaB/Mog_dom"/>
</dbReference>
<dbReference type="SUPFAM" id="SSF53218">
    <property type="entry name" value="Molybdenum cofactor biosynthesis proteins"/>
    <property type="match status" value="1"/>
</dbReference>
<gene>
    <name evidence="8" type="ORF">MYP_154</name>
</gene>
<dbReference type="InterPro" id="IPR038987">
    <property type="entry name" value="MoeA-like"/>
</dbReference>
<comment type="similarity">
    <text evidence="3 6">Belongs to the MoeA family.</text>
</comment>
<dbReference type="GO" id="GO:0006777">
    <property type="term" value="P:Mo-molybdopterin cofactor biosynthetic process"/>
    <property type="evidence" value="ECO:0007669"/>
    <property type="project" value="UniProtKB-UniRule"/>
</dbReference>
<dbReference type="SMART" id="SM00852">
    <property type="entry name" value="MoCF_biosynth"/>
    <property type="match status" value="1"/>
</dbReference>
<dbReference type="InterPro" id="IPR036688">
    <property type="entry name" value="MoeA_C_domain_IV_sf"/>
</dbReference>
<dbReference type="InterPro" id="IPR036425">
    <property type="entry name" value="MoaB/Mog-like_dom_sf"/>
</dbReference>
<comment type="function">
    <text evidence="1 6">Catalyzes the insertion of molybdate into adenylated molybdopterin with the concomitant release of AMP.</text>
</comment>
<dbReference type="STRING" id="153721.MYP_154"/>
<accession>A0A098L9T8</accession>
<dbReference type="PANTHER" id="PTHR10192">
    <property type="entry name" value="MOLYBDOPTERIN BIOSYNTHESIS PROTEIN"/>
    <property type="match status" value="1"/>
</dbReference>
<dbReference type="GO" id="GO:0061599">
    <property type="term" value="F:molybdopterin molybdotransferase activity"/>
    <property type="evidence" value="ECO:0007669"/>
    <property type="project" value="UniProtKB-UniRule"/>
</dbReference>
<dbReference type="InterPro" id="IPR005111">
    <property type="entry name" value="MoeA_C_domain_IV"/>
</dbReference>
<keyword evidence="6" id="KW-0479">Metal-binding</keyword>
<keyword evidence="4 6" id="KW-0501">Molybdenum cofactor biosynthesis</keyword>
<dbReference type="Gene3D" id="3.90.105.10">
    <property type="entry name" value="Molybdopterin biosynthesis moea protein, domain 2"/>
    <property type="match status" value="1"/>
</dbReference>
<keyword evidence="6" id="KW-0500">Molybdenum</keyword>
<dbReference type="Pfam" id="PF03453">
    <property type="entry name" value="MoeA_N"/>
    <property type="match status" value="1"/>
</dbReference>
<dbReference type="InterPro" id="IPR005110">
    <property type="entry name" value="MoeA_linker/N"/>
</dbReference>
<evidence type="ECO:0000256" key="2">
    <source>
        <dbReference type="ARBA" id="ARBA00005046"/>
    </source>
</evidence>
<evidence type="ECO:0000256" key="3">
    <source>
        <dbReference type="ARBA" id="ARBA00010763"/>
    </source>
</evidence>
<feature type="domain" description="MoaB/Mog" evidence="7">
    <location>
        <begin position="164"/>
        <end position="302"/>
    </location>
</feature>
<keyword evidence="6" id="KW-0808">Transferase</keyword>
<dbReference type="Gene3D" id="3.40.980.10">
    <property type="entry name" value="MoaB/Mog-like domain"/>
    <property type="match status" value="1"/>
</dbReference>
<reference evidence="8 9" key="1">
    <citation type="submission" date="2014-09" db="EMBL/GenBank/DDBJ databases">
        <title>Sporocytophaga myxococcoides PG-01 genome sequencing.</title>
        <authorList>
            <person name="Liu L."/>
            <person name="Gao P.J."/>
            <person name="Chen G.J."/>
            <person name="Wang L.S."/>
        </authorList>
    </citation>
    <scope>NUCLEOTIDE SEQUENCE [LARGE SCALE GENOMIC DNA]</scope>
    <source>
        <strain evidence="8 9">PG-01</strain>
    </source>
</reference>
<dbReference type="SUPFAM" id="SSF63882">
    <property type="entry name" value="MoeA N-terminal region -like"/>
    <property type="match status" value="1"/>
</dbReference>
<proteinExistence type="inferred from homology"/>
<evidence type="ECO:0000259" key="7">
    <source>
        <dbReference type="SMART" id="SM00852"/>
    </source>
</evidence>
<dbReference type="GO" id="GO:0005829">
    <property type="term" value="C:cytosol"/>
    <property type="evidence" value="ECO:0007669"/>
    <property type="project" value="TreeGrafter"/>
</dbReference>
<dbReference type="InterPro" id="IPR008284">
    <property type="entry name" value="MoCF_biosynth_CS"/>
</dbReference>
<evidence type="ECO:0000313" key="9">
    <source>
        <dbReference type="Proteomes" id="UP000030185"/>
    </source>
</evidence>
<evidence type="ECO:0000256" key="1">
    <source>
        <dbReference type="ARBA" id="ARBA00002901"/>
    </source>
</evidence>
<dbReference type="CDD" id="cd00887">
    <property type="entry name" value="MoeA"/>
    <property type="match status" value="1"/>
</dbReference>
<dbReference type="AlphaFoldDB" id="A0A098L9T8"/>
<dbReference type="EC" id="2.10.1.1" evidence="6"/>
<keyword evidence="6" id="KW-0460">Magnesium</keyword>
<dbReference type="NCBIfam" id="TIGR00177">
    <property type="entry name" value="molyb_syn"/>
    <property type="match status" value="1"/>
</dbReference>
<dbReference type="SUPFAM" id="SSF63867">
    <property type="entry name" value="MoeA C-terminal domain-like"/>
    <property type="match status" value="1"/>
</dbReference>
<dbReference type="GO" id="GO:0046872">
    <property type="term" value="F:metal ion binding"/>
    <property type="evidence" value="ECO:0007669"/>
    <property type="project" value="UniProtKB-UniRule"/>
</dbReference>
<evidence type="ECO:0000313" key="8">
    <source>
        <dbReference type="EMBL" id="GAL82928.1"/>
    </source>
</evidence>
<comment type="pathway">
    <text evidence="2 6">Cofactor biosynthesis; molybdopterin biosynthesis.</text>
</comment>
<dbReference type="Gene3D" id="2.170.190.11">
    <property type="entry name" value="Molybdopterin biosynthesis moea protein, domain 3"/>
    <property type="match status" value="1"/>
</dbReference>
<dbReference type="InterPro" id="IPR036135">
    <property type="entry name" value="MoeA_linker/N_sf"/>
</dbReference>
<name>A0A098L9T8_9BACT</name>
<comment type="caution">
    <text evidence="8">The sequence shown here is derived from an EMBL/GenBank/DDBJ whole genome shotgun (WGS) entry which is preliminary data.</text>
</comment>
<evidence type="ECO:0000256" key="4">
    <source>
        <dbReference type="ARBA" id="ARBA00023150"/>
    </source>
</evidence>
<keyword evidence="9" id="KW-1185">Reference proteome</keyword>
<dbReference type="eggNOG" id="COG0303">
    <property type="taxonomic scope" value="Bacteria"/>
</dbReference>
<comment type="cofactor">
    <cofactor evidence="6">
        <name>Mg(2+)</name>
        <dbReference type="ChEBI" id="CHEBI:18420"/>
    </cofactor>
</comment>
<dbReference type="Gene3D" id="2.40.340.10">
    <property type="entry name" value="MoeA, C-terminal, domain IV"/>
    <property type="match status" value="1"/>
</dbReference>
<dbReference type="UniPathway" id="UPA00344"/>
<dbReference type="Pfam" id="PF03454">
    <property type="entry name" value="MoeA_C"/>
    <property type="match status" value="1"/>
</dbReference>
<comment type="catalytic activity">
    <reaction evidence="5">
        <text>adenylyl-molybdopterin + molybdate = Mo-molybdopterin + AMP + H(+)</text>
        <dbReference type="Rhea" id="RHEA:35047"/>
        <dbReference type="ChEBI" id="CHEBI:15378"/>
        <dbReference type="ChEBI" id="CHEBI:36264"/>
        <dbReference type="ChEBI" id="CHEBI:62727"/>
        <dbReference type="ChEBI" id="CHEBI:71302"/>
        <dbReference type="ChEBI" id="CHEBI:456215"/>
        <dbReference type="EC" id="2.10.1.1"/>
    </reaction>
</comment>
<dbReference type="Proteomes" id="UP000030185">
    <property type="component" value="Unassembled WGS sequence"/>
</dbReference>
<sequence>MKQARPFGVETILLSESYDRILAEDIYADRDYPPFNRSAMDGYALRFKDIEKNKEFRLVGEMLAGGLIKSLKEVGSCIKIMTGAPVPEGADLVIRVEDSELKDGMVKFKSLPYRIWQNIAIKGEDAKSGEMVLHQSTIINASTSGLLASLGRNNVRVYSLPKVSIISTGNEIKAVEDSVLPHQIRDSNSYTIASFFQHYNIDIASRKLVSDRREEIKSAIESLKNMDILILSGGVSMGDADFVPEVLTECGVKAVFHKVQIKPGKPLWFGVRDNKTVVFALPGNPVSCQVSFKVFIEPFLRACFGLPPCQTIKLPLTSIRKKKSTFEEYFPCTLGLFGSQTGLHQIKNNGSGDFTSITRSSGLAIHPAEVEELKEGDFVEFIPWRGI</sequence>
<dbReference type="PANTHER" id="PTHR10192:SF5">
    <property type="entry name" value="GEPHYRIN"/>
    <property type="match status" value="1"/>
</dbReference>
<dbReference type="Pfam" id="PF00994">
    <property type="entry name" value="MoCF_biosynth"/>
    <property type="match status" value="1"/>
</dbReference>
<evidence type="ECO:0000256" key="5">
    <source>
        <dbReference type="ARBA" id="ARBA00047317"/>
    </source>
</evidence>
<evidence type="ECO:0000256" key="6">
    <source>
        <dbReference type="RuleBase" id="RU365090"/>
    </source>
</evidence>